<dbReference type="AlphaFoldDB" id="A0A212CIH3"/>
<keyword evidence="3" id="KW-1185">Reference proteome</keyword>
<evidence type="ECO:0000313" key="2">
    <source>
        <dbReference type="EMBL" id="OWK05818.1"/>
    </source>
</evidence>
<feature type="non-terminal residue" evidence="2">
    <location>
        <position position="74"/>
    </location>
</feature>
<protein>
    <submittedName>
        <fullName evidence="2">Uncharacterized protein</fullName>
    </submittedName>
</protein>
<evidence type="ECO:0000313" key="3">
    <source>
        <dbReference type="Proteomes" id="UP000242450"/>
    </source>
</evidence>
<feature type="compositionally biased region" description="Basic and acidic residues" evidence="1">
    <location>
        <begin position="55"/>
        <end position="74"/>
    </location>
</feature>
<name>A0A212CIH3_CEREH</name>
<dbReference type="Proteomes" id="UP000242450">
    <property type="component" value="Chromosome 19"/>
</dbReference>
<accession>A0A212CIH3</accession>
<organism evidence="2 3">
    <name type="scientific">Cervus elaphus hippelaphus</name>
    <name type="common">European red deer</name>
    <dbReference type="NCBI Taxonomy" id="46360"/>
    <lineage>
        <taxon>Eukaryota</taxon>
        <taxon>Metazoa</taxon>
        <taxon>Chordata</taxon>
        <taxon>Craniata</taxon>
        <taxon>Vertebrata</taxon>
        <taxon>Euteleostomi</taxon>
        <taxon>Mammalia</taxon>
        <taxon>Eutheria</taxon>
        <taxon>Laurasiatheria</taxon>
        <taxon>Artiodactyla</taxon>
        <taxon>Ruminantia</taxon>
        <taxon>Pecora</taxon>
        <taxon>Cervidae</taxon>
        <taxon>Cervinae</taxon>
        <taxon>Cervus</taxon>
    </lineage>
</organism>
<feature type="region of interest" description="Disordered" evidence="1">
    <location>
        <begin position="38"/>
        <end position="74"/>
    </location>
</feature>
<reference evidence="2 3" key="1">
    <citation type="journal article" date="2018" name="Mol. Genet. Genomics">
        <title>The red deer Cervus elaphus genome CerEla1.0: sequencing, annotating, genes, and chromosomes.</title>
        <authorList>
            <person name="Bana N.A."/>
            <person name="Nyiri A."/>
            <person name="Nagy J."/>
            <person name="Frank K."/>
            <person name="Nagy T."/>
            <person name="Steger V."/>
            <person name="Schiller M."/>
            <person name="Lakatos P."/>
            <person name="Sugar L."/>
            <person name="Horn P."/>
            <person name="Barta E."/>
            <person name="Orosz L."/>
        </authorList>
    </citation>
    <scope>NUCLEOTIDE SEQUENCE [LARGE SCALE GENOMIC DNA]</scope>
    <source>
        <strain evidence="2">Hungarian</strain>
    </source>
</reference>
<sequence>MCWYTSAWHRVRRWDRAGRTKADRSAWEGLNPELGKRRATTSTLLDGLPASKMTRRSEEIRRDSEQGPGKRELQ</sequence>
<proteinExistence type="predicted"/>
<gene>
    <name evidence="2" type="ORF">Celaphus_00012650</name>
</gene>
<evidence type="ECO:0000256" key="1">
    <source>
        <dbReference type="SAM" id="MobiDB-lite"/>
    </source>
</evidence>
<comment type="caution">
    <text evidence="2">The sequence shown here is derived from an EMBL/GenBank/DDBJ whole genome shotgun (WGS) entry which is preliminary data.</text>
</comment>
<dbReference type="EMBL" id="MKHE01000019">
    <property type="protein sequence ID" value="OWK05818.1"/>
    <property type="molecule type" value="Genomic_DNA"/>
</dbReference>